<evidence type="ECO:0000256" key="2">
    <source>
        <dbReference type="ARBA" id="ARBA00022741"/>
    </source>
</evidence>
<feature type="domain" description="Protein kinase" evidence="7">
    <location>
        <begin position="100"/>
        <end position="383"/>
    </location>
</feature>
<keyword evidence="2 5" id="KW-0547">Nucleotide-binding</keyword>
<dbReference type="AlphaFoldDB" id="A0A8H5HD62"/>
<feature type="compositionally biased region" description="Basic and acidic residues" evidence="6">
    <location>
        <begin position="539"/>
        <end position="563"/>
    </location>
</feature>
<proteinExistence type="predicted"/>
<evidence type="ECO:0000259" key="7">
    <source>
        <dbReference type="PROSITE" id="PS50011"/>
    </source>
</evidence>
<dbReference type="InterPro" id="IPR011009">
    <property type="entry name" value="Kinase-like_dom_sf"/>
</dbReference>
<accession>A0A8H5HD62</accession>
<dbReference type="PROSITE" id="PS00109">
    <property type="entry name" value="PROTEIN_KINASE_TYR"/>
    <property type="match status" value="1"/>
</dbReference>
<keyword evidence="4 5" id="KW-0067">ATP-binding</keyword>
<keyword evidence="3" id="KW-0418">Kinase</keyword>
<dbReference type="PROSITE" id="PS00107">
    <property type="entry name" value="PROTEIN_KINASE_ATP"/>
    <property type="match status" value="1"/>
</dbReference>
<dbReference type="InterPro" id="IPR001245">
    <property type="entry name" value="Ser-Thr/Tyr_kinase_cat_dom"/>
</dbReference>
<keyword evidence="9" id="KW-1185">Reference proteome</keyword>
<feature type="binding site" evidence="5">
    <location>
        <position position="688"/>
    </location>
    <ligand>
        <name>ATP</name>
        <dbReference type="ChEBI" id="CHEBI:30616"/>
    </ligand>
</feature>
<dbReference type="SUPFAM" id="SSF56112">
    <property type="entry name" value="Protein kinase-like (PK-like)"/>
    <property type="match status" value="2"/>
</dbReference>
<dbReference type="GO" id="GO:0004672">
    <property type="term" value="F:protein kinase activity"/>
    <property type="evidence" value="ECO:0007669"/>
    <property type="project" value="InterPro"/>
</dbReference>
<feature type="domain" description="Protein kinase" evidence="7">
    <location>
        <begin position="658"/>
        <end position="904"/>
    </location>
</feature>
<dbReference type="PANTHER" id="PTHR48016:SF48">
    <property type="entry name" value="SERINE_THREONINE-PROTEIN KINASE BCK1_SLK1_SSP31"/>
    <property type="match status" value="1"/>
</dbReference>
<dbReference type="Proteomes" id="UP000518752">
    <property type="component" value="Unassembled WGS sequence"/>
</dbReference>
<dbReference type="Pfam" id="PF00069">
    <property type="entry name" value="Pkinase"/>
    <property type="match status" value="1"/>
</dbReference>
<evidence type="ECO:0000256" key="3">
    <source>
        <dbReference type="ARBA" id="ARBA00022777"/>
    </source>
</evidence>
<evidence type="ECO:0000256" key="5">
    <source>
        <dbReference type="PROSITE-ProRule" id="PRU10141"/>
    </source>
</evidence>
<dbReference type="Pfam" id="PF07714">
    <property type="entry name" value="PK_Tyr_Ser-Thr"/>
    <property type="match status" value="1"/>
</dbReference>
<organism evidence="8 9">
    <name type="scientific">Collybiopsis confluens</name>
    <dbReference type="NCBI Taxonomy" id="2823264"/>
    <lineage>
        <taxon>Eukaryota</taxon>
        <taxon>Fungi</taxon>
        <taxon>Dikarya</taxon>
        <taxon>Basidiomycota</taxon>
        <taxon>Agaricomycotina</taxon>
        <taxon>Agaricomycetes</taxon>
        <taxon>Agaricomycetidae</taxon>
        <taxon>Agaricales</taxon>
        <taxon>Marasmiineae</taxon>
        <taxon>Omphalotaceae</taxon>
        <taxon>Collybiopsis</taxon>
    </lineage>
</organism>
<evidence type="ECO:0000256" key="1">
    <source>
        <dbReference type="ARBA" id="ARBA00022679"/>
    </source>
</evidence>
<dbReference type="InterPro" id="IPR008266">
    <property type="entry name" value="Tyr_kinase_AS"/>
</dbReference>
<dbReference type="GO" id="GO:0000165">
    <property type="term" value="P:MAPK cascade"/>
    <property type="evidence" value="ECO:0007669"/>
    <property type="project" value="UniProtKB-ARBA"/>
</dbReference>
<dbReference type="EMBL" id="JAACJN010000061">
    <property type="protein sequence ID" value="KAF5381132.1"/>
    <property type="molecule type" value="Genomic_DNA"/>
</dbReference>
<feature type="region of interest" description="Disordered" evidence="6">
    <location>
        <begin position="539"/>
        <end position="568"/>
    </location>
</feature>
<feature type="compositionally biased region" description="Low complexity" evidence="6">
    <location>
        <begin position="594"/>
        <end position="604"/>
    </location>
</feature>
<name>A0A8H5HD62_9AGAR</name>
<dbReference type="PROSITE" id="PS50011">
    <property type="entry name" value="PROTEIN_KINASE_DOM"/>
    <property type="match status" value="2"/>
</dbReference>
<comment type="caution">
    <text evidence="8">The sequence shown here is derived from an EMBL/GenBank/DDBJ whole genome shotgun (WGS) entry which is preliminary data.</text>
</comment>
<dbReference type="PANTHER" id="PTHR48016">
    <property type="entry name" value="MAP KINASE KINASE KINASE SSK2-RELATED-RELATED"/>
    <property type="match status" value="1"/>
</dbReference>
<evidence type="ECO:0000256" key="4">
    <source>
        <dbReference type="ARBA" id="ARBA00022840"/>
    </source>
</evidence>
<evidence type="ECO:0000313" key="8">
    <source>
        <dbReference type="EMBL" id="KAF5381132.1"/>
    </source>
</evidence>
<dbReference type="Gene3D" id="1.10.510.10">
    <property type="entry name" value="Transferase(Phosphotransferase) domain 1"/>
    <property type="match status" value="2"/>
</dbReference>
<reference evidence="8 9" key="1">
    <citation type="journal article" date="2020" name="ISME J.">
        <title>Uncovering the hidden diversity of litter-decomposition mechanisms in mushroom-forming fungi.</title>
        <authorList>
            <person name="Floudas D."/>
            <person name="Bentzer J."/>
            <person name="Ahren D."/>
            <person name="Johansson T."/>
            <person name="Persson P."/>
            <person name="Tunlid A."/>
        </authorList>
    </citation>
    <scope>NUCLEOTIDE SEQUENCE [LARGE SCALE GENOMIC DNA]</scope>
    <source>
        <strain evidence="8 9">CBS 406.79</strain>
    </source>
</reference>
<sequence length="926" mass="103714">MQVVPISAVQLELERAISEWDAFKQHSSSTPVESSQETSGPSFEWLDVVTTQKLMDSLQWMLDSDINDRAFHKKSLSLLRYLSKSFKTLPLSLIVEEIMVIDRFPVAGGGFADIWRGTLNHNESTVCVKVLRLVMEQDVAKRDKIRKQFLNEALLWRQLKHPNILPLLGVNMELFSPSFCLISPWMKNRDIVTYLKENPEHDLSLVLYEIAAGMQYLHTRDPPFVHGDIRGGNILVTDDLRCCLADFGLTLVAPNSHLTASFSSSSSVNGAVRWLAPEYVTFGAGSPPPNYTSRDVYAFACTIVEILTLKLPFHDYPNDVAVIFALINAERPTRPLDVWYPDEIWDLTSRCWAQNSRDRPSAVEIYEVLEDMTKTSPSVSPLMFGTEDSHAGGSVYTPSSSVDDFSWYAMTDDSDHDDSEDVDHSKLQVPGILPRSRRKWTTEFGSEFDAQSPEPSTLFDINFLPTDLGGHFRFKSGTRRNISLGRSDESSDDSVLPNTRDTIQLSNEDLSEHSINEHDSYSLSFAPTIAAIARSKESVDKALPDPPRGETCRHSSVMSEKDVPGISPRRKHIRTSTMSLMLDQLQQMGRTISGRSVSGRESVSLKQPAKVKTTSKRRTKLMAVIGASRKLEEPVNIGKEKPKVVPGGLTRTHPPFEWIQGEVLGNGSYSCVYRGVNVASGELMAVKKIGVPKADFRAREFKAFGLLESSSENYWRAFSHPNLVQFLGHHQTPSHYYLFSEYVAGGSLRNILTKHGQLPRNVTKSFTGQILSGLEYLHSRGTIHGNLKADSIFISADGICKISDFGFSKRMGGTASATLRATISGWLRSWSVGCVLVEMWTGVRPWNGFSETDNFVGTMIFEKAPPLPKNLLLSKLANDFKEKCFEINPRKRPGPTELKEHEYLTIPYEWKFSGYSRVDDGVDMTP</sequence>
<dbReference type="InterPro" id="IPR017441">
    <property type="entry name" value="Protein_kinase_ATP_BS"/>
</dbReference>
<feature type="region of interest" description="Disordered" evidence="6">
    <location>
        <begin position="594"/>
        <end position="617"/>
    </location>
</feature>
<dbReference type="OrthoDB" id="4062651at2759"/>
<evidence type="ECO:0000256" key="6">
    <source>
        <dbReference type="SAM" id="MobiDB-lite"/>
    </source>
</evidence>
<dbReference type="GO" id="GO:0005524">
    <property type="term" value="F:ATP binding"/>
    <property type="evidence" value="ECO:0007669"/>
    <property type="project" value="UniProtKB-UniRule"/>
</dbReference>
<protein>
    <recommendedName>
        <fullName evidence="7">Protein kinase domain-containing protein</fullName>
    </recommendedName>
</protein>
<dbReference type="InterPro" id="IPR000719">
    <property type="entry name" value="Prot_kinase_dom"/>
</dbReference>
<keyword evidence="1" id="KW-0808">Transferase</keyword>
<dbReference type="InterPro" id="IPR050538">
    <property type="entry name" value="MAP_kinase_kinase_kinase"/>
</dbReference>
<gene>
    <name evidence="8" type="ORF">D9757_009417</name>
</gene>
<evidence type="ECO:0000313" key="9">
    <source>
        <dbReference type="Proteomes" id="UP000518752"/>
    </source>
</evidence>